<proteinExistence type="predicted"/>
<protein>
    <submittedName>
        <fullName evidence="1">Uncharacterized protein</fullName>
    </submittedName>
</protein>
<reference evidence="1" key="1">
    <citation type="journal article" date="2021" name="PeerJ">
        <title>Extensive microbial diversity within the chicken gut microbiome revealed by metagenomics and culture.</title>
        <authorList>
            <person name="Gilroy R."/>
            <person name="Ravi A."/>
            <person name="Getino M."/>
            <person name="Pursley I."/>
            <person name="Horton D.L."/>
            <person name="Alikhan N.F."/>
            <person name="Baker D."/>
            <person name="Gharbi K."/>
            <person name="Hall N."/>
            <person name="Watson M."/>
            <person name="Adriaenssens E.M."/>
            <person name="Foster-Nyarko E."/>
            <person name="Jarju S."/>
            <person name="Secka A."/>
            <person name="Antonio M."/>
            <person name="Oren A."/>
            <person name="Chaudhuri R.R."/>
            <person name="La Ragione R."/>
            <person name="Hildebrand F."/>
            <person name="Pallen M.J."/>
        </authorList>
    </citation>
    <scope>NUCLEOTIDE SEQUENCE</scope>
    <source>
        <strain evidence="1">ChiBcec18-1249</strain>
    </source>
</reference>
<name>A0A9D2LIF9_9FIRM</name>
<accession>A0A9D2LIF9</accession>
<comment type="caution">
    <text evidence="1">The sequence shown here is derived from an EMBL/GenBank/DDBJ whole genome shotgun (WGS) entry which is preliminary data.</text>
</comment>
<sequence>MKRTWKVLLVCVVAAAALAGYFFLLPAPAVGEDFQLLEVRQDGRDLTEELQPEQLDALENAVREATRSRWKNPIGPYPLEADTVTLLGTNGESVILVGSRGRFSADDYPLHDGETLLAEVQDILAPK</sequence>
<evidence type="ECO:0000313" key="2">
    <source>
        <dbReference type="Proteomes" id="UP000823824"/>
    </source>
</evidence>
<evidence type="ECO:0000313" key="1">
    <source>
        <dbReference type="EMBL" id="HJB12835.1"/>
    </source>
</evidence>
<gene>
    <name evidence="1" type="ORF">H9787_03905</name>
</gene>
<dbReference type="EMBL" id="DWZJ01000030">
    <property type="protein sequence ID" value="HJB12835.1"/>
    <property type="molecule type" value="Genomic_DNA"/>
</dbReference>
<reference evidence="1" key="2">
    <citation type="submission" date="2021-04" db="EMBL/GenBank/DDBJ databases">
        <authorList>
            <person name="Gilroy R."/>
        </authorList>
    </citation>
    <scope>NUCLEOTIDE SEQUENCE</scope>
    <source>
        <strain evidence="1">ChiBcec18-1249</strain>
    </source>
</reference>
<dbReference type="AlphaFoldDB" id="A0A9D2LIF9"/>
<dbReference type="Proteomes" id="UP000823824">
    <property type="component" value="Unassembled WGS sequence"/>
</dbReference>
<organism evidence="1 2">
    <name type="scientific">Candidatus Oscillibacter excrementigallinarum</name>
    <dbReference type="NCBI Taxonomy" id="2838716"/>
    <lineage>
        <taxon>Bacteria</taxon>
        <taxon>Bacillati</taxon>
        <taxon>Bacillota</taxon>
        <taxon>Clostridia</taxon>
        <taxon>Eubacteriales</taxon>
        <taxon>Oscillospiraceae</taxon>
        <taxon>Oscillibacter</taxon>
    </lineage>
</organism>